<dbReference type="InterPro" id="IPR029033">
    <property type="entry name" value="His_PPase_superfam"/>
</dbReference>
<dbReference type="CDD" id="cd07067">
    <property type="entry name" value="HP_PGM_like"/>
    <property type="match status" value="1"/>
</dbReference>
<dbReference type="NCBIfam" id="TIGR00249">
    <property type="entry name" value="sixA"/>
    <property type="match status" value="1"/>
</dbReference>
<reference evidence="2" key="1">
    <citation type="journal article" date="2019" name="Int. J. Syst. Evol. Microbiol.">
        <title>The Global Catalogue of Microorganisms (GCM) 10K type strain sequencing project: providing services to taxonomists for standard genome sequencing and annotation.</title>
        <authorList>
            <consortium name="The Broad Institute Genomics Platform"/>
            <consortium name="The Broad Institute Genome Sequencing Center for Infectious Disease"/>
            <person name="Wu L."/>
            <person name="Ma J."/>
        </authorList>
    </citation>
    <scope>NUCLEOTIDE SEQUENCE [LARGE SCALE GENOMIC DNA]</scope>
    <source>
        <strain evidence="2">KCTC 52168</strain>
    </source>
</reference>
<sequence>MDLILWRHAEAEGESGGPDDLDRALTTKGERQAQRVAAWLHQRLPEGTRILASPAKRTQQTVRALTEMSNRKARTIDAIGPHATAEDLLTAADWPHSRQPVLIVGHQPALGEVAAWLIGGEAQAWSVRKGAVWWIRQRLRAEVAQNVLVAVQSPELL</sequence>
<dbReference type="EMBL" id="JBHRTI010000003">
    <property type="protein sequence ID" value="MFC3147428.1"/>
    <property type="molecule type" value="Genomic_DNA"/>
</dbReference>
<name>A0ABV7H486_9BURK</name>
<keyword evidence="2" id="KW-1185">Reference proteome</keyword>
<dbReference type="RefSeq" id="WP_377302594.1">
    <property type="nucleotide sequence ID" value="NZ_CP180191.1"/>
</dbReference>
<comment type="caution">
    <text evidence="1">The sequence shown here is derived from an EMBL/GenBank/DDBJ whole genome shotgun (WGS) entry which is preliminary data.</text>
</comment>
<proteinExistence type="predicted"/>
<dbReference type="InterPro" id="IPR004449">
    <property type="entry name" value="SixA"/>
</dbReference>
<gene>
    <name evidence="1" type="primary">sixA</name>
    <name evidence="1" type="ORF">ACFOEN_07225</name>
</gene>
<dbReference type="SMART" id="SM00855">
    <property type="entry name" value="PGAM"/>
    <property type="match status" value="1"/>
</dbReference>
<dbReference type="Pfam" id="PF00300">
    <property type="entry name" value="His_Phos_1"/>
    <property type="match status" value="1"/>
</dbReference>
<dbReference type="Gene3D" id="3.40.50.1240">
    <property type="entry name" value="Phosphoglycerate mutase-like"/>
    <property type="match status" value="1"/>
</dbReference>
<evidence type="ECO:0000313" key="2">
    <source>
        <dbReference type="Proteomes" id="UP001595556"/>
    </source>
</evidence>
<dbReference type="InterPro" id="IPR013078">
    <property type="entry name" value="His_Pase_superF_clade-1"/>
</dbReference>
<organism evidence="1 2">
    <name type="scientific">Piscinibacterium candidicorallinum</name>
    <dbReference type="NCBI Taxonomy" id="1793872"/>
    <lineage>
        <taxon>Bacteria</taxon>
        <taxon>Pseudomonadati</taxon>
        <taxon>Pseudomonadota</taxon>
        <taxon>Betaproteobacteria</taxon>
        <taxon>Burkholderiales</taxon>
        <taxon>Piscinibacterium</taxon>
    </lineage>
</organism>
<dbReference type="SUPFAM" id="SSF53254">
    <property type="entry name" value="Phosphoglycerate mutase-like"/>
    <property type="match status" value="1"/>
</dbReference>
<protein>
    <submittedName>
        <fullName evidence="1">Phosphohistidine phosphatase SixA</fullName>
    </submittedName>
</protein>
<dbReference type="Proteomes" id="UP001595556">
    <property type="component" value="Unassembled WGS sequence"/>
</dbReference>
<evidence type="ECO:0000313" key="1">
    <source>
        <dbReference type="EMBL" id="MFC3147428.1"/>
    </source>
</evidence>
<accession>A0ABV7H486</accession>